<dbReference type="Proteomes" id="UP000244441">
    <property type="component" value="Chromosome"/>
</dbReference>
<gene>
    <name evidence="1" type="ORF">C2869_11975</name>
</gene>
<organism evidence="1 2">
    <name type="scientific">Saccharobesus litoralis</name>
    <dbReference type="NCBI Taxonomy" id="2172099"/>
    <lineage>
        <taxon>Bacteria</taxon>
        <taxon>Pseudomonadati</taxon>
        <taxon>Pseudomonadota</taxon>
        <taxon>Gammaproteobacteria</taxon>
        <taxon>Alteromonadales</taxon>
        <taxon>Alteromonadaceae</taxon>
        <taxon>Saccharobesus</taxon>
    </lineage>
</organism>
<dbReference type="EMBL" id="CP026604">
    <property type="protein sequence ID" value="AWB67106.1"/>
    <property type="molecule type" value="Genomic_DNA"/>
</dbReference>
<evidence type="ECO:0000313" key="1">
    <source>
        <dbReference type="EMBL" id="AWB67106.1"/>
    </source>
</evidence>
<accession>A0A2S0VSA9</accession>
<name>A0A2S0VSA9_9ALTE</name>
<dbReference type="AlphaFoldDB" id="A0A2S0VSA9"/>
<evidence type="ECO:0008006" key="3">
    <source>
        <dbReference type="Google" id="ProtNLM"/>
    </source>
</evidence>
<sequence>MRKLLAAPTEMNLSASDNQHYQNALKFVPDITLNLMAVKVDERATDFLSWCLQLLDICHSQLNMDLLEPEQLPVLEKFKSALAAAVSQNQIKMLRITPWPMFVGFIKQNAAGLAITERLRLLKHLASIKSQPLADMINEDRLAFAGKHTQQHDVSVYNYDVEWFGSTKAARAFHQLLNQIPEQFDKALDNIPLEGEVTQDHYQAFVIAYLQIFANNLPEEKPSLPAATRLLAMRRPDVFVVISNNKIDALCNGLSIGKFNNRDFQAYWQDLITCIQSCPWWRAPCPEIDHETSEESESEHLDETTLWRNRAILVDLFFYYSPDSAEKSNYLLLKNKPARAKSSATTTGSKRTRSKESIEVLVDRALAADDIPAYLKDKRESIISQVNAGKSVDQVISLLRSIFG</sequence>
<protein>
    <recommendedName>
        <fullName evidence="3">Orphan protein</fullName>
    </recommendedName>
</protein>
<dbReference type="RefSeq" id="WP_108603155.1">
    <property type="nucleotide sequence ID" value="NZ_CP026604.1"/>
</dbReference>
<dbReference type="KEGG" id="cate:C2869_11975"/>
<reference evidence="1 2" key="1">
    <citation type="submission" date="2018-01" db="EMBL/GenBank/DDBJ databases">
        <title>Genome sequence of a Cantenovulum-like bacteria.</title>
        <authorList>
            <person name="Tan W.R."/>
            <person name="Lau N.-S."/>
            <person name="Go F."/>
            <person name="Amirul A.-A.A."/>
        </authorList>
    </citation>
    <scope>NUCLEOTIDE SEQUENCE [LARGE SCALE GENOMIC DNA]</scope>
    <source>
        <strain evidence="1 2">CCB-QB4</strain>
    </source>
</reference>
<evidence type="ECO:0000313" key="2">
    <source>
        <dbReference type="Proteomes" id="UP000244441"/>
    </source>
</evidence>
<proteinExistence type="predicted"/>
<dbReference type="OrthoDB" id="6190762at2"/>
<keyword evidence="2" id="KW-1185">Reference proteome</keyword>